<dbReference type="PROSITE" id="PS51318">
    <property type="entry name" value="TAT"/>
    <property type="match status" value="1"/>
</dbReference>
<sequence>MSGRRTLLRTALARVTVGLAVMAAGLLVAPVAAADPVSEANDAITAAYDGSGGPGGPLGVREGGVYPVGEGFGQNFAAGKMFFTPATGAHWMQGAVLEKYESLGGPADGDLGFPTINEGPGRVGPDSRNVTFSAADKPVIFWTPATGARVVRGALNAAWDRLGGSAGVLGVPAEDEVYRGDVASQKFTGGELSWNRKDRTFTTVPPELADQLKDLTVPEDPTSAIAAARRAAGGPLGPLGAKDGPQYPIGDDGAGQNFTGGKIFYTPQTGANVVTGQVLEKYESVGGPEGDLGFPTSSEADGGLGSNSRISRFSADDQPVIFWTPDYGAVIVRGAMNAGWSKLDGAKGPLGAPVADQTENGDVVTQRFSEGVLSYNRATGRFSTEPGNLAAQLAGLKVPGEEVPKAPAQPQSSAADDDGKWLSWRWNWWWLLALIPVLLIIGLVAGAVLWSRRRGRHDDRFGDDEDIFDRAMYPPVEPGDGEEQRRYPEAYDEPAPDRGYRDAPPEPADPFAPQDDPDSVDTAPTRIETPQRDDEAQAQSALEEPSLPAPVVGAFTESSAPQAPTPESAGAQAQEPEPTEPEPFEPEPFEPAPSAAASFVPFVDDAPSGRHAAIDIDEPTPGRTAIHVPLDDSDVAPAGYPVKADTRSGLYWAPGSPGYEDAVAQIYFASEEFARTNGFVRGD</sequence>
<keyword evidence="2" id="KW-1133">Transmembrane helix</keyword>
<proteinExistence type="predicted"/>
<evidence type="ECO:0000313" key="4">
    <source>
        <dbReference type="EMBL" id="BBY16496.1"/>
    </source>
</evidence>
<dbReference type="RefSeq" id="WP_134052492.1">
    <property type="nucleotide sequence ID" value="NZ_AP022586.1"/>
</dbReference>
<keyword evidence="3" id="KW-0732">Signal</keyword>
<keyword evidence="2" id="KW-0472">Membrane</keyword>
<dbReference type="InterPro" id="IPR013207">
    <property type="entry name" value="LGFP"/>
</dbReference>
<evidence type="ECO:0000256" key="2">
    <source>
        <dbReference type="SAM" id="Phobius"/>
    </source>
</evidence>
<feature type="chain" id="PRO_5042025550" description="LGFP repeat-containing protein" evidence="3">
    <location>
        <begin position="35"/>
        <end position="683"/>
    </location>
</feature>
<feature type="compositionally biased region" description="Low complexity" evidence="1">
    <location>
        <begin position="592"/>
        <end position="603"/>
    </location>
</feature>
<evidence type="ECO:0000256" key="3">
    <source>
        <dbReference type="SAM" id="SignalP"/>
    </source>
</evidence>
<evidence type="ECO:0000313" key="5">
    <source>
        <dbReference type="Proteomes" id="UP000466607"/>
    </source>
</evidence>
<keyword evidence="5" id="KW-1185">Reference proteome</keyword>
<feature type="transmembrane region" description="Helical" evidence="2">
    <location>
        <begin position="428"/>
        <end position="450"/>
    </location>
</feature>
<gene>
    <name evidence="4" type="ORF">MLIT_20880</name>
</gene>
<evidence type="ECO:0000256" key="1">
    <source>
        <dbReference type="SAM" id="MobiDB-lite"/>
    </source>
</evidence>
<feature type="region of interest" description="Disordered" evidence="1">
    <location>
        <begin position="459"/>
        <end position="630"/>
    </location>
</feature>
<accession>A0AAD1IKK6</accession>
<name>A0AAD1IKK6_9MYCO</name>
<organism evidence="4 5">
    <name type="scientific">Mycolicibacterium litorale</name>
    <dbReference type="NCBI Taxonomy" id="758802"/>
    <lineage>
        <taxon>Bacteria</taxon>
        <taxon>Bacillati</taxon>
        <taxon>Actinomycetota</taxon>
        <taxon>Actinomycetes</taxon>
        <taxon>Mycobacteriales</taxon>
        <taxon>Mycobacteriaceae</taxon>
        <taxon>Mycolicibacterium</taxon>
    </lineage>
</organism>
<reference evidence="4 5" key="1">
    <citation type="journal article" date="2019" name="Emerg. Microbes Infect.">
        <title>Comprehensive subspecies identification of 175 nontuberculous mycobacteria species based on 7547 genomic profiles.</title>
        <authorList>
            <person name="Matsumoto Y."/>
            <person name="Kinjo T."/>
            <person name="Motooka D."/>
            <person name="Nabeya D."/>
            <person name="Jung N."/>
            <person name="Uechi K."/>
            <person name="Horii T."/>
            <person name="Iida T."/>
            <person name="Fujita J."/>
            <person name="Nakamura S."/>
        </authorList>
    </citation>
    <scope>NUCLEOTIDE SEQUENCE [LARGE SCALE GENOMIC DNA]</scope>
    <source>
        <strain evidence="4 5">JCM 17423</strain>
    </source>
</reference>
<dbReference type="Pfam" id="PF08310">
    <property type="entry name" value="LGFP"/>
    <property type="match status" value="4"/>
</dbReference>
<protein>
    <recommendedName>
        <fullName evidence="6">LGFP repeat-containing protein</fullName>
    </recommendedName>
</protein>
<dbReference type="InterPro" id="IPR006311">
    <property type="entry name" value="TAT_signal"/>
</dbReference>
<dbReference type="AlphaFoldDB" id="A0AAD1IKK6"/>
<evidence type="ECO:0008006" key="6">
    <source>
        <dbReference type="Google" id="ProtNLM"/>
    </source>
</evidence>
<dbReference type="EMBL" id="AP022586">
    <property type="protein sequence ID" value="BBY16496.1"/>
    <property type="molecule type" value="Genomic_DNA"/>
</dbReference>
<dbReference type="Proteomes" id="UP000466607">
    <property type="component" value="Chromosome"/>
</dbReference>
<feature type="compositionally biased region" description="Basic and acidic residues" evidence="1">
    <location>
        <begin position="482"/>
        <end position="504"/>
    </location>
</feature>
<feature type="compositionally biased region" description="Acidic residues" evidence="1">
    <location>
        <begin position="577"/>
        <end position="588"/>
    </location>
</feature>
<keyword evidence="2" id="KW-0812">Transmembrane</keyword>
<feature type="signal peptide" evidence="3">
    <location>
        <begin position="1"/>
        <end position="34"/>
    </location>
</feature>